<feature type="compositionally biased region" description="Basic and acidic residues" evidence="3">
    <location>
        <begin position="433"/>
        <end position="445"/>
    </location>
</feature>
<evidence type="ECO:0000313" key="5">
    <source>
        <dbReference type="EMBL" id="EXB87535.1"/>
    </source>
</evidence>
<feature type="region of interest" description="Disordered" evidence="3">
    <location>
        <begin position="333"/>
        <end position="356"/>
    </location>
</feature>
<feature type="domain" description="CDT1 Geminin-binding" evidence="4">
    <location>
        <begin position="63"/>
        <end position="192"/>
    </location>
</feature>
<dbReference type="GO" id="GO:0030174">
    <property type="term" value="P:regulation of DNA-templated DNA replication initiation"/>
    <property type="evidence" value="ECO:0007669"/>
    <property type="project" value="InterPro"/>
</dbReference>
<gene>
    <name evidence="5" type="ORF">L484_005411</name>
</gene>
<dbReference type="Pfam" id="PF16679">
    <property type="entry name" value="CDT1_C"/>
    <property type="match status" value="1"/>
</dbReference>
<dbReference type="PANTHER" id="PTHR28637">
    <property type="entry name" value="DNA REPLICATION FACTOR CDT1"/>
    <property type="match status" value="1"/>
</dbReference>
<proteinExistence type="inferred from homology"/>
<evidence type="ECO:0000256" key="1">
    <source>
        <dbReference type="ARBA" id="ARBA00008356"/>
    </source>
</evidence>
<evidence type="ECO:0000313" key="6">
    <source>
        <dbReference type="Proteomes" id="UP000030645"/>
    </source>
</evidence>
<dbReference type="SUPFAM" id="SSF46785">
    <property type="entry name" value="Winged helix' DNA-binding domain"/>
    <property type="match status" value="1"/>
</dbReference>
<dbReference type="GO" id="GO:0000076">
    <property type="term" value="P:DNA replication checkpoint signaling"/>
    <property type="evidence" value="ECO:0007669"/>
    <property type="project" value="TreeGrafter"/>
</dbReference>
<sequence>MDQKTHDGAKQNILDFKCKKKTDFTEKSGVVETKTLEPKISCQTPEKINEPLHNKLKEGLVKLPEKYRILAELFDHMSCSLRLLSLYKRLPTFGNISTEIGVLAQRKFSHMHLAQMKYILPEALQIDKIVIHDKRTLCMKPDMKITLLFELVEGHSEVSDFIALCQVFSSRLYNFFTTHPEASDVPEAVLPEPFTQRSQVTVPHELPADCYEESQLTFTQTEFSSEKFNPGSHFSRHFSQKAVVAKTEKTQALASVDVPPINTVDKQDNKSEQQKELVDLISVSNFVISQDTENEMQNNSPGTCSKSVWKNPQLQSNSLQCSRGSVIESPACKLTSSNDSSTIETQTPLQSVPKRSVSSCVISQQMMTSQRSTPFCKPAKRALDFCHSEGDDESTLDSGADESKCDEVVRKHTFQIPKGFSKDGNIHGSSSPLREDDSGETRDGSRNYGGPRSGFCDSNVIETDFDDVRVGPQTYSKIRANYSQIWTGSSSFGMTGVRSTQSELGEGDWVLQSEFERVEEGFGSLSEVCNESQRGEHQHISSCLVDMVSLICSIFKSVNCYPITKEELVHKIIMYSLDIVDKKEVEDHIDLLEQLVPDWIYRKLAPSGDIMYK</sequence>
<dbReference type="GO" id="GO:0003677">
    <property type="term" value="F:DNA binding"/>
    <property type="evidence" value="ECO:0007669"/>
    <property type="project" value="InterPro"/>
</dbReference>
<dbReference type="InterPro" id="IPR032054">
    <property type="entry name" value="Cdt1_C"/>
</dbReference>
<dbReference type="PANTHER" id="PTHR28637:SF13">
    <property type="entry name" value="EXPRESSED PROTEIN"/>
    <property type="match status" value="1"/>
</dbReference>
<dbReference type="GO" id="GO:0000278">
    <property type="term" value="P:mitotic cell cycle"/>
    <property type="evidence" value="ECO:0007669"/>
    <property type="project" value="TreeGrafter"/>
</dbReference>
<dbReference type="Proteomes" id="UP000030645">
    <property type="component" value="Unassembled WGS sequence"/>
</dbReference>
<dbReference type="InterPro" id="IPR036390">
    <property type="entry name" value="WH_DNA-bd_sf"/>
</dbReference>
<dbReference type="SMART" id="SM01075">
    <property type="entry name" value="CDT1"/>
    <property type="match status" value="1"/>
</dbReference>
<keyword evidence="6" id="KW-1185">Reference proteome</keyword>
<dbReference type="Pfam" id="PF08839">
    <property type="entry name" value="CDT1"/>
    <property type="match status" value="1"/>
</dbReference>
<protein>
    <recommendedName>
        <fullName evidence="4">CDT1 Geminin-binding domain-containing protein</fullName>
    </recommendedName>
</protein>
<keyword evidence="2" id="KW-0131">Cell cycle</keyword>
<comment type="similarity">
    <text evidence="1">Belongs to the Cdt1 family.</text>
</comment>
<dbReference type="Gene3D" id="1.10.10.1420">
    <property type="entry name" value="DNA replication factor Cdt1, C-terminal WH domain"/>
    <property type="match status" value="1"/>
</dbReference>
<feature type="region of interest" description="Disordered" evidence="3">
    <location>
        <begin position="416"/>
        <end position="454"/>
    </location>
</feature>
<dbReference type="GO" id="GO:0071163">
    <property type="term" value="P:DNA replication preinitiation complex assembly"/>
    <property type="evidence" value="ECO:0007669"/>
    <property type="project" value="InterPro"/>
</dbReference>
<name>W9RMS0_9ROSA</name>
<organism evidence="5 6">
    <name type="scientific">Morus notabilis</name>
    <dbReference type="NCBI Taxonomy" id="981085"/>
    <lineage>
        <taxon>Eukaryota</taxon>
        <taxon>Viridiplantae</taxon>
        <taxon>Streptophyta</taxon>
        <taxon>Embryophyta</taxon>
        <taxon>Tracheophyta</taxon>
        <taxon>Spermatophyta</taxon>
        <taxon>Magnoliopsida</taxon>
        <taxon>eudicotyledons</taxon>
        <taxon>Gunneridae</taxon>
        <taxon>Pentapetalae</taxon>
        <taxon>rosids</taxon>
        <taxon>fabids</taxon>
        <taxon>Rosales</taxon>
        <taxon>Moraceae</taxon>
        <taxon>Moreae</taxon>
        <taxon>Morus</taxon>
    </lineage>
</organism>
<dbReference type="InterPro" id="IPR045173">
    <property type="entry name" value="Cdt1"/>
</dbReference>
<dbReference type="EMBL" id="KE344936">
    <property type="protein sequence ID" value="EXB87535.1"/>
    <property type="molecule type" value="Genomic_DNA"/>
</dbReference>
<dbReference type="eggNOG" id="KOG4762">
    <property type="taxonomic scope" value="Eukaryota"/>
</dbReference>
<dbReference type="GO" id="GO:0070182">
    <property type="term" value="F:DNA polymerase binding"/>
    <property type="evidence" value="ECO:0007669"/>
    <property type="project" value="TreeGrafter"/>
</dbReference>
<feature type="compositionally biased region" description="Polar residues" evidence="3">
    <location>
        <begin position="334"/>
        <end position="350"/>
    </location>
</feature>
<evidence type="ECO:0000259" key="4">
    <source>
        <dbReference type="SMART" id="SM01075"/>
    </source>
</evidence>
<evidence type="ECO:0000256" key="3">
    <source>
        <dbReference type="SAM" id="MobiDB-lite"/>
    </source>
</evidence>
<dbReference type="GO" id="GO:0005634">
    <property type="term" value="C:nucleus"/>
    <property type="evidence" value="ECO:0007669"/>
    <property type="project" value="TreeGrafter"/>
</dbReference>
<dbReference type="AlphaFoldDB" id="W9RMS0"/>
<dbReference type="InterPro" id="IPR038090">
    <property type="entry name" value="Cdt1_C_WH_dom_sf"/>
</dbReference>
<accession>W9RMS0</accession>
<reference evidence="6" key="1">
    <citation type="submission" date="2013-01" db="EMBL/GenBank/DDBJ databases">
        <title>Draft Genome Sequence of a Mulberry Tree, Morus notabilis C.K. Schneid.</title>
        <authorList>
            <person name="He N."/>
            <person name="Zhao S."/>
        </authorList>
    </citation>
    <scope>NUCLEOTIDE SEQUENCE</scope>
</reference>
<evidence type="ECO:0000256" key="2">
    <source>
        <dbReference type="ARBA" id="ARBA00023306"/>
    </source>
</evidence>
<dbReference type="InterPro" id="IPR014939">
    <property type="entry name" value="CDT1_Gemini-bd-like"/>
</dbReference>
<dbReference type="CDD" id="cd08674">
    <property type="entry name" value="Cdt1_m"/>
    <property type="match status" value="1"/>
</dbReference>
<dbReference type="STRING" id="981085.W9RMS0"/>